<feature type="transmembrane region" description="Helical" evidence="6">
    <location>
        <begin position="262"/>
        <end position="285"/>
    </location>
</feature>
<proteinExistence type="inferred from homology"/>
<feature type="transmembrane region" description="Helical" evidence="6">
    <location>
        <begin position="448"/>
        <end position="466"/>
    </location>
</feature>
<evidence type="ECO:0000256" key="3">
    <source>
        <dbReference type="ARBA" id="ARBA00022692"/>
    </source>
</evidence>
<feature type="transmembrane region" description="Helical" evidence="6">
    <location>
        <begin position="12"/>
        <end position="29"/>
    </location>
</feature>
<dbReference type="PANTHER" id="PTHR16172">
    <property type="entry name" value="MAJOR FACILITATOR SUPERFAMILY DOMAIN-CONTAINING PROTEIN 6-LIKE"/>
    <property type="match status" value="1"/>
</dbReference>
<dbReference type="EMBL" id="JABDTM020027539">
    <property type="protein sequence ID" value="KAH0810347.1"/>
    <property type="molecule type" value="Genomic_DNA"/>
</dbReference>
<keyword evidence="3 6" id="KW-0812">Transmembrane</keyword>
<evidence type="ECO:0000313" key="9">
    <source>
        <dbReference type="Proteomes" id="UP000719412"/>
    </source>
</evidence>
<gene>
    <name evidence="8" type="ORF">GEV33_012439</name>
</gene>
<dbReference type="Gene3D" id="1.20.1250.20">
    <property type="entry name" value="MFS general substrate transporter like domains"/>
    <property type="match status" value="6"/>
</dbReference>
<dbReference type="PANTHER" id="PTHR16172:SF37">
    <property type="entry name" value="RE36877P"/>
    <property type="match status" value="1"/>
</dbReference>
<keyword evidence="9" id="KW-1185">Reference proteome</keyword>
<feature type="transmembrane region" description="Helical" evidence="6">
    <location>
        <begin position="819"/>
        <end position="838"/>
    </location>
</feature>
<dbReference type="SUPFAM" id="SSF103473">
    <property type="entry name" value="MFS general substrate transporter"/>
    <property type="match status" value="4"/>
</dbReference>
<comment type="similarity">
    <text evidence="2">Belongs to the major facilitator superfamily. MFSD6 family.</text>
</comment>
<keyword evidence="4 6" id="KW-1133">Transmembrane helix</keyword>
<feature type="transmembrane region" description="Helical" evidence="6">
    <location>
        <begin position="383"/>
        <end position="403"/>
    </location>
</feature>
<feature type="transmembrane region" description="Helical" evidence="6">
    <location>
        <begin position="957"/>
        <end position="978"/>
    </location>
</feature>
<evidence type="ECO:0000256" key="1">
    <source>
        <dbReference type="ARBA" id="ARBA00004141"/>
    </source>
</evidence>
<feature type="transmembrane region" description="Helical" evidence="6">
    <location>
        <begin position="844"/>
        <end position="869"/>
    </location>
</feature>
<feature type="transmembrane region" description="Helical" evidence="6">
    <location>
        <begin position="74"/>
        <end position="92"/>
    </location>
</feature>
<feature type="transmembrane region" description="Helical" evidence="6">
    <location>
        <begin position="35"/>
        <end position="54"/>
    </location>
</feature>
<feature type="transmembrane region" description="Helical" evidence="6">
    <location>
        <begin position="636"/>
        <end position="656"/>
    </location>
</feature>
<feature type="domain" description="Major facilitator superfamily associated" evidence="7">
    <location>
        <begin position="1033"/>
        <end position="1295"/>
    </location>
</feature>
<dbReference type="InterPro" id="IPR036259">
    <property type="entry name" value="MFS_trans_sf"/>
</dbReference>
<sequence>MKINKKLLPIKAHYFFFMAAMGPILPQLSVYGKELGISSVVMGTITGILPFAFLLAKPAFGLLVDIYRNYRKSIFMLLIVVMTVSYTVMNFIPSRELLKFDLKNFSATLDTCNVTDINTELECTNQTTHVACKSRCFLQERDFLAILTNSSVEQYRICALDNEKTNFTNLTVCDISCSNKDVETDNNCLYKSVSFWSFVILMSIGTIGFNVINSISDAICFDVIGEDGDYGKQRVWGTVGFGVTALISGYIVDLFSGSTINYAPAFIIILVCSVIDLAACVKLQLPIIPVPENILKDLKQLLNHRSVITFITFAVFAGILDSLLIYFLFWHLQELATATNTPNVKLIEGLVVAAETLGGEVIFFSIAGKILERIGHVHCFSMCFINYALRLGLISLAPSPWWIVPIEFCMQGPTYALTYTTIVAYANELAPPGASATMQGIAAGMDDGVGYAIGSILGGFLFEYLGSKHTLQIFSAFGLLCSIAHAVLHRTVLRKQLPEKNLPVVEYKSPEEAYKGTAGSDIPSTASIWKRTRDIVSCHGNRYRNSPLCLFSSKTSLRCAGRHVQKDIERKHQCTSQMMICSSDCRDEATTVLVTIQQDHICVLSHHFAFTNQTCEFTCEEDADTSSRCLYRTFPFWSFVTFMYVGCIGANVIMSITDAICFDIIGADGDYGRQRVWATVGYGVAALLSGYISTLFPQDGSTTYAPAFIIMLISVLIDIAICAKLKLPVIQAPKNMIKEFKHLLKDGVVVTFLTFATFVGILDSLIIFFLLWYLEDLAVATNTQNIKLIEGLTVAAEALGGEIIFFFISKKILNRFGHVNCFSACFFFYALRIGLISLAPSPWWIIPIEFCLNGPTFAMAYSAIVAYANDLAPAGASATMQGIAAGMDDGLGFAIGSFVGGSLFKYIGAKYTLYVEELAVETHTENIKFIEGLIVAARTFGGEIIFFSISGQILERLGHVTCFSLCFFSYSLRLWLIWLVPSPWWIIFIEFVFSGPCYALSYSTIVVYANELAPPGASATMQGITPNVDDGLENQELYGKQRLWGSVGFGLTGLISGYMVDLVSAKSYIPAFVTMTTCSIFDLFVCLKLELPVIPAPKHVCKDLKLVLNDKHVLTFITFTVLAGMLDALIIYFFFWYLEDLAMQTNTPDVKLIEGLILAAETLGAEVIFFSLSGKILQRLGHVHTFTTCFFNYALRFGLIAIAPSPWWFLPIELFMQGPTYALTYTAIVAYADDLAPAGMSATMQGIAAGMSDGTGKSLQLFSQNYQEMLLSGYAIGSVIGGLLYRYVGGKATFQIFTGMALGCGVLHFALHKTILKRGSIRSGYETIK</sequence>
<feature type="transmembrane region" description="Helical" evidence="6">
    <location>
        <begin position="195"/>
        <end position="215"/>
    </location>
</feature>
<feature type="transmembrane region" description="Helical" evidence="6">
    <location>
        <begin position="676"/>
        <end position="696"/>
    </location>
</feature>
<dbReference type="CDD" id="cd17335">
    <property type="entry name" value="MFS_MFSD6"/>
    <property type="match status" value="1"/>
</dbReference>
<name>A0A8J6HA97_TENMO</name>
<feature type="transmembrane region" description="Helical" evidence="6">
    <location>
        <begin position="1155"/>
        <end position="1177"/>
    </location>
</feature>
<reference evidence="8" key="2">
    <citation type="submission" date="2021-08" db="EMBL/GenBank/DDBJ databases">
        <authorList>
            <person name="Eriksson T."/>
        </authorList>
    </citation>
    <scope>NUCLEOTIDE SEQUENCE</scope>
    <source>
        <strain evidence="8">Stoneville</strain>
        <tissue evidence="8">Whole head</tissue>
    </source>
</reference>
<feature type="transmembrane region" description="Helical" evidence="6">
    <location>
        <begin position="708"/>
        <end position="727"/>
    </location>
</feature>
<reference evidence="8" key="1">
    <citation type="journal article" date="2020" name="J Insects Food Feed">
        <title>The yellow mealworm (Tenebrio molitor) genome: a resource for the emerging insects as food and feed industry.</title>
        <authorList>
            <person name="Eriksson T."/>
            <person name="Andere A."/>
            <person name="Kelstrup H."/>
            <person name="Emery V."/>
            <person name="Picard C."/>
        </authorList>
    </citation>
    <scope>NUCLEOTIDE SEQUENCE</scope>
    <source>
        <strain evidence="8">Stoneville</strain>
        <tissue evidence="8">Whole head</tissue>
    </source>
</reference>
<dbReference type="Pfam" id="PF12832">
    <property type="entry name" value="MFS_1_like"/>
    <property type="match status" value="4"/>
</dbReference>
<feature type="transmembrane region" description="Helical" evidence="6">
    <location>
        <begin position="1112"/>
        <end position="1135"/>
    </location>
</feature>
<feature type="transmembrane region" description="Helical" evidence="6">
    <location>
        <begin position="748"/>
        <end position="774"/>
    </location>
</feature>
<comment type="caution">
    <text evidence="8">The sequence shown here is derived from an EMBL/GenBank/DDBJ whole genome shotgun (WGS) entry which is preliminary data.</text>
</comment>
<accession>A0A8J6HA97</accession>
<feature type="transmembrane region" description="Helical" evidence="6">
    <location>
        <begin position="1269"/>
        <end position="1288"/>
    </location>
</feature>
<evidence type="ECO:0000313" key="8">
    <source>
        <dbReference type="EMBL" id="KAH0810347.1"/>
    </source>
</evidence>
<feature type="transmembrane region" description="Helical" evidence="6">
    <location>
        <begin position="1222"/>
        <end position="1248"/>
    </location>
</feature>
<evidence type="ECO:0000256" key="5">
    <source>
        <dbReference type="ARBA" id="ARBA00023136"/>
    </source>
</evidence>
<feature type="transmembrane region" description="Helical" evidence="6">
    <location>
        <begin position="984"/>
        <end position="1009"/>
    </location>
</feature>
<protein>
    <recommendedName>
        <fullName evidence="7">Major facilitator superfamily associated domain-containing protein</fullName>
    </recommendedName>
</protein>
<feature type="transmembrane region" description="Helical" evidence="6">
    <location>
        <begin position="1294"/>
        <end position="1311"/>
    </location>
</feature>
<keyword evidence="5 6" id="KW-0472">Membrane</keyword>
<feature type="domain" description="Major facilitator superfamily associated" evidence="7">
    <location>
        <begin position="612"/>
        <end position="912"/>
    </location>
</feature>
<dbReference type="InterPro" id="IPR024989">
    <property type="entry name" value="MFS_assoc_dom"/>
</dbReference>
<feature type="transmembrane region" description="Helical" evidence="6">
    <location>
        <begin position="1072"/>
        <end position="1091"/>
    </location>
</feature>
<evidence type="ECO:0000259" key="7">
    <source>
        <dbReference type="Pfam" id="PF12832"/>
    </source>
</evidence>
<feature type="transmembrane region" description="Helical" evidence="6">
    <location>
        <begin position="349"/>
        <end position="371"/>
    </location>
</feature>
<dbReference type="GO" id="GO:0016020">
    <property type="term" value="C:membrane"/>
    <property type="evidence" value="ECO:0007669"/>
    <property type="project" value="UniProtKB-SubCell"/>
</dbReference>
<evidence type="ECO:0000256" key="4">
    <source>
        <dbReference type="ARBA" id="ARBA00022989"/>
    </source>
</evidence>
<feature type="transmembrane region" description="Helical" evidence="6">
    <location>
        <begin position="306"/>
        <end position="329"/>
    </location>
</feature>
<feature type="domain" description="Major facilitator superfamily associated" evidence="7">
    <location>
        <begin position="9"/>
        <end position="471"/>
    </location>
</feature>
<organism evidence="8 9">
    <name type="scientific">Tenebrio molitor</name>
    <name type="common">Yellow mealworm beetle</name>
    <dbReference type="NCBI Taxonomy" id="7067"/>
    <lineage>
        <taxon>Eukaryota</taxon>
        <taxon>Metazoa</taxon>
        <taxon>Ecdysozoa</taxon>
        <taxon>Arthropoda</taxon>
        <taxon>Hexapoda</taxon>
        <taxon>Insecta</taxon>
        <taxon>Pterygota</taxon>
        <taxon>Neoptera</taxon>
        <taxon>Endopterygota</taxon>
        <taxon>Coleoptera</taxon>
        <taxon>Polyphaga</taxon>
        <taxon>Cucujiformia</taxon>
        <taxon>Tenebrionidae</taxon>
        <taxon>Tenebrio</taxon>
    </lineage>
</organism>
<dbReference type="InterPro" id="IPR051717">
    <property type="entry name" value="MFS_MFSD6"/>
</dbReference>
<feature type="transmembrane region" description="Helical" evidence="6">
    <location>
        <begin position="473"/>
        <end position="493"/>
    </location>
</feature>
<feature type="domain" description="Major facilitator superfamily associated" evidence="7">
    <location>
        <begin position="929"/>
        <end position="1028"/>
    </location>
</feature>
<feature type="transmembrane region" description="Helical" evidence="6">
    <location>
        <begin position="1189"/>
        <end position="1210"/>
    </location>
</feature>
<evidence type="ECO:0000256" key="2">
    <source>
        <dbReference type="ARBA" id="ARBA00005241"/>
    </source>
</evidence>
<evidence type="ECO:0000256" key="6">
    <source>
        <dbReference type="SAM" id="Phobius"/>
    </source>
</evidence>
<feature type="transmembrane region" description="Helical" evidence="6">
    <location>
        <begin position="1043"/>
        <end position="1060"/>
    </location>
</feature>
<feature type="transmembrane region" description="Helical" evidence="6">
    <location>
        <begin position="786"/>
        <end position="807"/>
    </location>
</feature>
<dbReference type="Proteomes" id="UP000719412">
    <property type="component" value="Unassembled WGS sequence"/>
</dbReference>
<comment type="subcellular location">
    <subcellularLocation>
        <location evidence="1">Membrane</location>
        <topology evidence="1">Multi-pass membrane protein</topology>
    </subcellularLocation>
</comment>
<feature type="transmembrane region" description="Helical" evidence="6">
    <location>
        <begin position="235"/>
        <end position="256"/>
    </location>
</feature>